<comment type="caution">
    <text evidence="3">The sequence shown here is derived from an EMBL/GenBank/DDBJ whole genome shotgun (WGS) entry which is preliminary data.</text>
</comment>
<evidence type="ECO:0000256" key="2">
    <source>
        <dbReference type="SAM" id="SignalP"/>
    </source>
</evidence>
<feature type="region of interest" description="Disordered" evidence="1">
    <location>
        <begin position="25"/>
        <end position="72"/>
    </location>
</feature>
<evidence type="ECO:0000256" key="1">
    <source>
        <dbReference type="SAM" id="MobiDB-lite"/>
    </source>
</evidence>
<name>A0ABV1A3Q0_9TELE</name>
<reference evidence="3 4" key="1">
    <citation type="submission" date="2021-06" db="EMBL/GenBank/DDBJ databases">
        <authorList>
            <person name="Palmer J.M."/>
        </authorList>
    </citation>
    <scope>NUCLEOTIDE SEQUENCE [LARGE SCALE GENOMIC DNA]</scope>
    <source>
        <strain evidence="3 4">AS_MEX2019</strain>
        <tissue evidence="3">Muscle</tissue>
    </source>
</reference>
<evidence type="ECO:0000313" key="4">
    <source>
        <dbReference type="Proteomes" id="UP001469553"/>
    </source>
</evidence>
<evidence type="ECO:0000313" key="3">
    <source>
        <dbReference type="EMBL" id="MEQ2312607.1"/>
    </source>
</evidence>
<protein>
    <submittedName>
        <fullName evidence="3">Uncharacterized protein</fullName>
    </submittedName>
</protein>
<feature type="signal peptide" evidence="2">
    <location>
        <begin position="1"/>
        <end position="19"/>
    </location>
</feature>
<feature type="compositionally biased region" description="Acidic residues" evidence="1">
    <location>
        <begin position="45"/>
        <end position="70"/>
    </location>
</feature>
<dbReference type="Proteomes" id="UP001469553">
    <property type="component" value="Unassembled WGS sequence"/>
</dbReference>
<organism evidence="3 4">
    <name type="scientific">Ameca splendens</name>
    <dbReference type="NCBI Taxonomy" id="208324"/>
    <lineage>
        <taxon>Eukaryota</taxon>
        <taxon>Metazoa</taxon>
        <taxon>Chordata</taxon>
        <taxon>Craniata</taxon>
        <taxon>Vertebrata</taxon>
        <taxon>Euteleostomi</taxon>
        <taxon>Actinopterygii</taxon>
        <taxon>Neopterygii</taxon>
        <taxon>Teleostei</taxon>
        <taxon>Neoteleostei</taxon>
        <taxon>Acanthomorphata</taxon>
        <taxon>Ovalentaria</taxon>
        <taxon>Atherinomorphae</taxon>
        <taxon>Cyprinodontiformes</taxon>
        <taxon>Goodeidae</taxon>
        <taxon>Ameca</taxon>
    </lineage>
</organism>
<keyword evidence="2" id="KW-0732">Signal</keyword>
<dbReference type="EMBL" id="JAHRIP010079570">
    <property type="protein sequence ID" value="MEQ2312607.1"/>
    <property type="molecule type" value="Genomic_DNA"/>
</dbReference>
<accession>A0ABV1A3Q0</accession>
<proteinExistence type="predicted"/>
<gene>
    <name evidence="3" type="ORF">AMECASPLE_032848</name>
</gene>
<feature type="compositionally biased region" description="Basic and acidic residues" evidence="1">
    <location>
        <begin position="25"/>
        <end position="35"/>
    </location>
</feature>
<sequence>MGLLKITLIVVVLLTTTAAKPVRDRHDADIPDKHTPQRYLAELSEGSDESSEESSEEETEEEEEEEEEEEIVHVTEAVTVPPLLVVTTEAMVTITSGDGSTFAPEPDTASTEGLVIMVQKTTPVPGTLEPDMPVTDMTEDTTTLDVISTSVRDTAIRGDI</sequence>
<feature type="chain" id="PRO_5046121190" evidence="2">
    <location>
        <begin position="20"/>
        <end position="160"/>
    </location>
</feature>
<keyword evidence="4" id="KW-1185">Reference proteome</keyword>